<proteinExistence type="predicted"/>
<dbReference type="GeneID" id="109584226"/>
<sequence>MVRFLRYFCSIVAVICAVSFASGQGGCSIGHVYNPETQRHISNIPTGWYLNLDSPLSCSGRLSTLLVRFYQSLNSGHYCIPWAFWKPLENDTYKRVPNSDGSYYQYFDEADDDSKYIMHVSIYLVHAYL</sequence>
<protein>
    <submittedName>
        <fullName evidence="2">Uncharacterized protein</fullName>
    </submittedName>
</protein>
<organism evidence="2 3">
    <name type="scientific">Amphimedon queenslandica</name>
    <name type="common">Sponge</name>
    <dbReference type="NCBI Taxonomy" id="400682"/>
    <lineage>
        <taxon>Eukaryota</taxon>
        <taxon>Metazoa</taxon>
        <taxon>Porifera</taxon>
        <taxon>Demospongiae</taxon>
        <taxon>Heteroscleromorpha</taxon>
        <taxon>Haplosclerida</taxon>
        <taxon>Niphatidae</taxon>
        <taxon>Amphimedon</taxon>
    </lineage>
</organism>
<reference evidence="3" key="1">
    <citation type="journal article" date="2010" name="Nature">
        <title>The Amphimedon queenslandica genome and the evolution of animal complexity.</title>
        <authorList>
            <person name="Srivastava M."/>
            <person name="Simakov O."/>
            <person name="Chapman J."/>
            <person name="Fahey B."/>
            <person name="Gauthier M.E."/>
            <person name="Mitros T."/>
            <person name="Richards G.S."/>
            <person name="Conaco C."/>
            <person name="Dacre M."/>
            <person name="Hellsten U."/>
            <person name="Larroux C."/>
            <person name="Putnam N.H."/>
            <person name="Stanke M."/>
            <person name="Adamska M."/>
            <person name="Darling A."/>
            <person name="Degnan S.M."/>
            <person name="Oakley T.H."/>
            <person name="Plachetzki D.C."/>
            <person name="Zhai Y."/>
            <person name="Adamski M."/>
            <person name="Calcino A."/>
            <person name="Cummins S.F."/>
            <person name="Goodstein D.M."/>
            <person name="Harris C."/>
            <person name="Jackson D.J."/>
            <person name="Leys S.P."/>
            <person name="Shu S."/>
            <person name="Woodcroft B.J."/>
            <person name="Vervoort M."/>
            <person name="Kosik K.S."/>
            <person name="Manning G."/>
            <person name="Degnan B.M."/>
            <person name="Rokhsar D.S."/>
        </authorList>
    </citation>
    <scope>NUCLEOTIDE SEQUENCE [LARGE SCALE GENOMIC DNA]</scope>
</reference>
<dbReference type="KEGG" id="aqu:109584226"/>
<evidence type="ECO:0000313" key="3">
    <source>
        <dbReference type="Proteomes" id="UP000007879"/>
    </source>
</evidence>
<dbReference type="AlphaFoldDB" id="A0AAN0JF89"/>
<dbReference type="RefSeq" id="XP_019855451.1">
    <property type="nucleotide sequence ID" value="XM_019999892.1"/>
</dbReference>
<keyword evidence="3" id="KW-1185">Reference proteome</keyword>
<evidence type="ECO:0000256" key="1">
    <source>
        <dbReference type="SAM" id="SignalP"/>
    </source>
</evidence>
<keyword evidence="1" id="KW-0732">Signal</keyword>
<name>A0AAN0JF89_AMPQE</name>
<feature type="chain" id="PRO_5042952373" evidence="1">
    <location>
        <begin position="24"/>
        <end position="129"/>
    </location>
</feature>
<feature type="signal peptide" evidence="1">
    <location>
        <begin position="1"/>
        <end position="23"/>
    </location>
</feature>
<dbReference type="EnsemblMetazoa" id="XM_019999892.1">
    <property type="protein sequence ID" value="XP_019855451.1"/>
    <property type="gene ID" value="LOC109584226"/>
</dbReference>
<accession>A0AAN0JF89</accession>
<dbReference type="Proteomes" id="UP000007879">
    <property type="component" value="Unassembled WGS sequence"/>
</dbReference>
<reference evidence="2" key="2">
    <citation type="submission" date="2024-06" db="UniProtKB">
        <authorList>
            <consortium name="EnsemblMetazoa"/>
        </authorList>
    </citation>
    <scope>IDENTIFICATION</scope>
</reference>
<evidence type="ECO:0000313" key="2">
    <source>
        <dbReference type="EnsemblMetazoa" id="XP_019855451.1"/>
    </source>
</evidence>